<proteinExistence type="predicted"/>
<reference evidence="2 3" key="1">
    <citation type="submission" date="2020-05" db="EMBL/GenBank/DDBJ databases">
        <title>Genomic Encyclopedia of Type Strains, Phase IV (KMG-V): Genome sequencing to study the core and pangenomes of soil and plant-associated prokaryotes.</title>
        <authorList>
            <person name="Whitman W."/>
        </authorList>
    </citation>
    <scope>NUCLEOTIDE SEQUENCE [LARGE SCALE GENOMIC DNA]</scope>
    <source>
        <strain evidence="2 3">9A</strain>
    </source>
</reference>
<evidence type="ECO:0000313" key="3">
    <source>
        <dbReference type="Proteomes" id="UP000779507"/>
    </source>
</evidence>
<dbReference type="InterPro" id="IPR012296">
    <property type="entry name" value="Nuclease_put_TT1808"/>
</dbReference>
<dbReference type="Proteomes" id="UP000779507">
    <property type="component" value="Unassembled WGS sequence"/>
</dbReference>
<dbReference type="Gene3D" id="3.90.1570.10">
    <property type="entry name" value="tt1808, chain A"/>
    <property type="match status" value="1"/>
</dbReference>
<feature type="domain" description="Putative restriction endonuclease" evidence="1">
    <location>
        <begin position="24"/>
        <end position="195"/>
    </location>
</feature>
<accession>A0ABX2FUP6</accession>
<keyword evidence="2" id="KW-0255">Endonuclease</keyword>
<keyword evidence="2" id="KW-0540">Nuclease</keyword>
<dbReference type="RefSeq" id="WP_173811509.1">
    <property type="nucleotide sequence ID" value="NZ_JABSNP010000020.1"/>
</dbReference>
<evidence type="ECO:0000313" key="2">
    <source>
        <dbReference type="EMBL" id="NRT20741.1"/>
    </source>
</evidence>
<dbReference type="SUPFAM" id="SSF52980">
    <property type="entry name" value="Restriction endonuclease-like"/>
    <property type="match status" value="1"/>
</dbReference>
<dbReference type="CDD" id="cd06260">
    <property type="entry name" value="DUF820-like"/>
    <property type="match status" value="1"/>
</dbReference>
<name>A0ABX2FUP6_9BACT</name>
<dbReference type="EMBL" id="JABSNP010000020">
    <property type="protein sequence ID" value="NRT20741.1"/>
    <property type="molecule type" value="Genomic_DNA"/>
</dbReference>
<organism evidence="2 3">
    <name type="scientific">Hymenobacter caeli</name>
    <dbReference type="NCBI Taxonomy" id="2735894"/>
    <lineage>
        <taxon>Bacteria</taxon>
        <taxon>Pseudomonadati</taxon>
        <taxon>Bacteroidota</taxon>
        <taxon>Cytophagia</taxon>
        <taxon>Cytophagales</taxon>
        <taxon>Hymenobacteraceae</taxon>
        <taxon>Hymenobacter</taxon>
    </lineage>
</organism>
<keyword evidence="2" id="KW-0378">Hydrolase</keyword>
<dbReference type="PANTHER" id="PTHR34107">
    <property type="entry name" value="SLL0198 PROTEIN-RELATED"/>
    <property type="match status" value="1"/>
</dbReference>
<dbReference type="InterPro" id="IPR011335">
    <property type="entry name" value="Restrct_endonuc-II-like"/>
</dbReference>
<protein>
    <submittedName>
        <fullName evidence="2">Uma2 family endonuclease</fullName>
    </submittedName>
</protein>
<evidence type="ECO:0000259" key="1">
    <source>
        <dbReference type="Pfam" id="PF05685"/>
    </source>
</evidence>
<gene>
    <name evidence="2" type="ORF">HNP98_003585</name>
</gene>
<dbReference type="Pfam" id="PF05685">
    <property type="entry name" value="Uma2"/>
    <property type="match status" value="1"/>
</dbReference>
<comment type="caution">
    <text evidence="2">The sequence shown here is derived from an EMBL/GenBank/DDBJ whole genome shotgun (WGS) entry which is preliminary data.</text>
</comment>
<dbReference type="InterPro" id="IPR008538">
    <property type="entry name" value="Uma2"/>
</dbReference>
<dbReference type="GO" id="GO:0004519">
    <property type="term" value="F:endonuclease activity"/>
    <property type="evidence" value="ECO:0007669"/>
    <property type="project" value="UniProtKB-KW"/>
</dbReference>
<dbReference type="PANTHER" id="PTHR34107:SF7">
    <property type="entry name" value="SLR2092 PROTEIN"/>
    <property type="match status" value="1"/>
</dbReference>
<sequence length="202" mass="22734">MNSLDWPQQLRTLRGAPINRLSDDEFFELCRLNPDLRLERTAQHDIMLRPPAGSDSSESSGESQGQLWLWNRQARLGHVYESSAGFKRPDTSVRSPDAAWLSNAAWEKLTPGERSKFPPVCPEFMMEVKSPSDALADLQAKMQDCLTNGMQLGFLLHVEAETAYVYCPGQPVETVQGYDQELSGEPVLPGFRLDLRPLRRAT</sequence>
<keyword evidence="3" id="KW-1185">Reference proteome</keyword>